<evidence type="ECO:0000259" key="5">
    <source>
        <dbReference type="PROSITE" id="PS50975"/>
    </source>
</evidence>
<dbReference type="GO" id="GO:0016874">
    <property type="term" value="F:ligase activity"/>
    <property type="evidence" value="ECO:0007669"/>
    <property type="project" value="UniProtKB-KW"/>
</dbReference>
<dbReference type="PANTHER" id="PTHR43585:SF2">
    <property type="entry name" value="ATP-GRASP ENZYME FSQD"/>
    <property type="match status" value="1"/>
</dbReference>
<dbReference type="Gene3D" id="3.30.470.20">
    <property type="entry name" value="ATP-grasp fold, B domain"/>
    <property type="match status" value="1"/>
</dbReference>
<organism evidence="6 7">
    <name type="scientific">Mesorhizobium muleiense</name>
    <dbReference type="NCBI Taxonomy" id="1004279"/>
    <lineage>
        <taxon>Bacteria</taxon>
        <taxon>Pseudomonadati</taxon>
        <taxon>Pseudomonadota</taxon>
        <taxon>Alphaproteobacteria</taxon>
        <taxon>Hyphomicrobiales</taxon>
        <taxon>Phyllobacteriaceae</taxon>
        <taxon>Mesorhizobium</taxon>
    </lineage>
</organism>
<feature type="domain" description="ATP-grasp" evidence="5">
    <location>
        <begin position="118"/>
        <end position="311"/>
    </location>
</feature>
<evidence type="ECO:0000256" key="2">
    <source>
        <dbReference type="ARBA" id="ARBA00022741"/>
    </source>
</evidence>
<keyword evidence="1" id="KW-0436">Ligase</keyword>
<dbReference type="PROSITE" id="PS50975">
    <property type="entry name" value="ATP_GRASP"/>
    <property type="match status" value="1"/>
</dbReference>
<evidence type="ECO:0000256" key="1">
    <source>
        <dbReference type="ARBA" id="ARBA00022598"/>
    </source>
</evidence>
<keyword evidence="2 4" id="KW-0547">Nucleotide-binding</keyword>
<keyword evidence="3 4" id="KW-0067">ATP-binding</keyword>
<dbReference type="GO" id="GO:0046872">
    <property type="term" value="F:metal ion binding"/>
    <property type="evidence" value="ECO:0007669"/>
    <property type="project" value="InterPro"/>
</dbReference>
<dbReference type="SUPFAM" id="SSF56059">
    <property type="entry name" value="Glutathione synthetase ATP-binding domain-like"/>
    <property type="match status" value="1"/>
</dbReference>
<dbReference type="InterPro" id="IPR011761">
    <property type="entry name" value="ATP-grasp"/>
</dbReference>
<dbReference type="RefSeq" id="WP_091597969.1">
    <property type="nucleotide sequence ID" value="NZ_FNEE01000018.1"/>
</dbReference>
<proteinExistence type="predicted"/>
<dbReference type="EMBL" id="FNEE01000018">
    <property type="protein sequence ID" value="SDK65826.1"/>
    <property type="molecule type" value="Genomic_DNA"/>
</dbReference>
<dbReference type="Pfam" id="PF13535">
    <property type="entry name" value="ATP-grasp_4"/>
    <property type="match status" value="1"/>
</dbReference>
<dbReference type="Pfam" id="PF18603">
    <property type="entry name" value="LAL_C2"/>
    <property type="match status" value="1"/>
</dbReference>
<dbReference type="InterPro" id="IPR052032">
    <property type="entry name" value="ATP-dep_AA_Ligase"/>
</dbReference>
<evidence type="ECO:0000313" key="6">
    <source>
        <dbReference type="EMBL" id="SDK65826.1"/>
    </source>
</evidence>
<dbReference type="PROSITE" id="PS00867">
    <property type="entry name" value="CPSASE_2"/>
    <property type="match status" value="1"/>
</dbReference>
<keyword evidence="7" id="KW-1185">Reference proteome</keyword>
<dbReference type="PANTHER" id="PTHR43585">
    <property type="entry name" value="FUMIPYRROLE BIOSYNTHESIS PROTEIN C"/>
    <property type="match status" value="1"/>
</dbReference>
<name>A0A1G9DPP1_9HYPH</name>
<evidence type="ECO:0000256" key="3">
    <source>
        <dbReference type="ARBA" id="ARBA00022840"/>
    </source>
</evidence>
<dbReference type="InterPro" id="IPR040570">
    <property type="entry name" value="LAL_C2"/>
</dbReference>
<accession>A0A1G9DPP1</accession>
<dbReference type="InterPro" id="IPR005479">
    <property type="entry name" value="CPAse_ATP-bd"/>
</dbReference>
<dbReference type="GO" id="GO:0005524">
    <property type="term" value="F:ATP binding"/>
    <property type="evidence" value="ECO:0007669"/>
    <property type="project" value="UniProtKB-UniRule"/>
</dbReference>
<evidence type="ECO:0000256" key="4">
    <source>
        <dbReference type="PROSITE-ProRule" id="PRU00409"/>
    </source>
</evidence>
<evidence type="ECO:0000313" key="7">
    <source>
        <dbReference type="Proteomes" id="UP000198894"/>
    </source>
</evidence>
<dbReference type="Proteomes" id="UP000198894">
    <property type="component" value="Unassembled WGS sequence"/>
</dbReference>
<dbReference type="SUPFAM" id="SSF51735">
    <property type="entry name" value="NAD(P)-binding Rossmann-fold domains"/>
    <property type="match status" value="1"/>
</dbReference>
<sequence length="411" mass="44449">MAQRALILVEGHTRIGFLYVKAARSLGLHPITLSASPAQYDYLAAEGSEAIRVDTDDLDALIQECSRLGASYDIAGVTGFAGDDESIYATVGKLCQSFNLPGPNPASVERCCNKFIQRQILAQAGIPIPDYRLAANSVEIESAAVDIGLPVVLKPILGSGSIGVRLCHSVDDLAGHAKYLLRANQHLRRSSPRTLVEEFADGPHYAVDLMGDEVIGIAAGKFGPPPHFVFHEYTHPAPLNDEVYKRIADVSLSCLRALDLGWGPTNIEFRLTKRGPVVIEVNPRLAGGPNPRLVQLAYGVDLVTEHIKLVIGEDWDLHKRCSHAAGARFLVPDRDGTLDWITGDRHAVAVPGVAEVELYVKPKTLIALKGDYRDRVGHVIAVSPALAQTQEILERAVNMISFSISPFPAIG</sequence>
<protein>
    <submittedName>
        <fullName evidence="6">Biotin carboxylase</fullName>
    </submittedName>
</protein>
<dbReference type="AlphaFoldDB" id="A0A1G9DPP1"/>
<gene>
    <name evidence="6" type="ORF">SAMN05428953_11888</name>
</gene>
<dbReference type="InterPro" id="IPR036291">
    <property type="entry name" value="NAD(P)-bd_dom_sf"/>
</dbReference>
<reference evidence="7" key="1">
    <citation type="submission" date="2016-10" db="EMBL/GenBank/DDBJ databases">
        <authorList>
            <person name="Varghese N."/>
            <person name="Submissions S."/>
        </authorList>
    </citation>
    <scope>NUCLEOTIDE SEQUENCE [LARGE SCALE GENOMIC DNA]</scope>
    <source>
        <strain evidence="7">CGMCC 1.11022</strain>
    </source>
</reference>